<evidence type="ECO:0000256" key="1">
    <source>
        <dbReference type="ARBA" id="ARBA00023015"/>
    </source>
</evidence>
<dbReference type="GO" id="GO:0043565">
    <property type="term" value="F:sequence-specific DNA binding"/>
    <property type="evidence" value="ECO:0007669"/>
    <property type="project" value="InterPro"/>
</dbReference>
<dbReference type="Pfam" id="PF12833">
    <property type="entry name" value="HTH_18"/>
    <property type="match status" value="1"/>
</dbReference>
<dbReference type="KEGG" id="aev:EI546_15490"/>
<dbReference type="InterPro" id="IPR018060">
    <property type="entry name" value="HTH_AraC"/>
</dbReference>
<dbReference type="PROSITE" id="PS01124">
    <property type="entry name" value="HTH_ARAC_FAMILY_2"/>
    <property type="match status" value="1"/>
</dbReference>
<evidence type="ECO:0000256" key="2">
    <source>
        <dbReference type="ARBA" id="ARBA00023125"/>
    </source>
</evidence>
<proteinExistence type="predicted"/>
<organism evidence="7 8">
    <name type="scientific">Aequorivita ciconiae</name>
    <dbReference type="NCBI Taxonomy" id="2494375"/>
    <lineage>
        <taxon>Bacteria</taxon>
        <taxon>Pseudomonadati</taxon>
        <taxon>Bacteroidota</taxon>
        <taxon>Flavobacteriia</taxon>
        <taxon>Flavobacteriales</taxon>
        <taxon>Flavobacteriaceae</taxon>
        <taxon>Aequorivita</taxon>
    </lineage>
</organism>
<dbReference type="InterPro" id="IPR009057">
    <property type="entry name" value="Homeodomain-like_sf"/>
</dbReference>
<dbReference type="PANTHER" id="PTHR43280:SF2">
    <property type="entry name" value="HTH-TYPE TRANSCRIPTIONAL REGULATOR EXSA"/>
    <property type="match status" value="1"/>
</dbReference>
<evidence type="ECO:0000256" key="4">
    <source>
        <dbReference type="SAM" id="Phobius"/>
    </source>
</evidence>
<accession>A0A410G720</accession>
<dbReference type="GO" id="GO:0003700">
    <property type="term" value="F:DNA-binding transcription factor activity"/>
    <property type="evidence" value="ECO:0007669"/>
    <property type="project" value="InterPro"/>
</dbReference>
<feature type="domain" description="HTH araC/xylS-type" evidence="6">
    <location>
        <begin position="391"/>
        <end position="503"/>
    </location>
</feature>
<keyword evidence="4" id="KW-1133">Transmembrane helix</keyword>
<dbReference type="SUPFAM" id="SSF46689">
    <property type="entry name" value="Homeodomain-like"/>
    <property type="match status" value="1"/>
</dbReference>
<keyword evidence="4" id="KW-0472">Membrane</keyword>
<protein>
    <submittedName>
        <fullName evidence="7">AraC family transcriptional regulator</fullName>
    </submittedName>
</protein>
<keyword evidence="3" id="KW-0804">Transcription</keyword>
<evidence type="ECO:0000313" key="7">
    <source>
        <dbReference type="EMBL" id="QAA83030.1"/>
    </source>
</evidence>
<evidence type="ECO:0000259" key="6">
    <source>
        <dbReference type="PROSITE" id="PS01124"/>
    </source>
</evidence>
<dbReference type="RefSeq" id="WP_128251393.1">
    <property type="nucleotide sequence ID" value="NZ_CP034951.1"/>
</dbReference>
<dbReference type="AlphaFoldDB" id="A0A410G720"/>
<reference evidence="7 8" key="1">
    <citation type="submission" date="2019-01" db="EMBL/GenBank/DDBJ databases">
        <title>Complete genome sequencing of Aequorivita sp. H23M31.</title>
        <authorList>
            <person name="Bae J.-W."/>
        </authorList>
    </citation>
    <scope>NUCLEOTIDE SEQUENCE [LARGE SCALE GENOMIC DNA]</scope>
    <source>
        <strain evidence="7 8">H23M31</strain>
    </source>
</reference>
<dbReference type="Gene3D" id="1.10.10.60">
    <property type="entry name" value="Homeodomain-like"/>
    <property type="match status" value="2"/>
</dbReference>
<keyword evidence="8" id="KW-1185">Reference proteome</keyword>
<feature type="chain" id="PRO_5019024481" evidence="5">
    <location>
        <begin position="20"/>
        <end position="515"/>
    </location>
</feature>
<dbReference type="Proteomes" id="UP000285517">
    <property type="component" value="Chromosome"/>
</dbReference>
<dbReference type="SMART" id="SM00342">
    <property type="entry name" value="HTH_ARAC"/>
    <property type="match status" value="1"/>
</dbReference>
<evidence type="ECO:0000256" key="5">
    <source>
        <dbReference type="SAM" id="SignalP"/>
    </source>
</evidence>
<dbReference type="EMBL" id="CP034951">
    <property type="protein sequence ID" value="QAA83030.1"/>
    <property type="molecule type" value="Genomic_DNA"/>
</dbReference>
<evidence type="ECO:0000256" key="3">
    <source>
        <dbReference type="ARBA" id="ARBA00023163"/>
    </source>
</evidence>
<keyword evidence="1" id="KW-0805">Transcription regulation</keyword>
<keyword evidence="5" id="KW-0732">Signal</keyword>
<dbReference type="PANTHER" id="PTHR43280">
    <property type="entry name" value="ARAC-FAMILY TRANSCRIPTIONAL REGULATOR"/>
    <property type="match status" value="1"/>
</dbReference>
<keyword evidence="2" id="KW-0238">DNA-binding</keyword>
<feature type="signal peptide" evidence="5">
    <location>
        <begin position="1"/>
        <end position="19"/>
    </location>
</feature>
<feature type="transmembrane region" description="Helical" evidence="4">
    <location>
        <begin position="330"/>
        <end position="351"/>
    </location>
</feature>
<keyword evidence="4" id="KW-0812">Transmembrane</keyword>
<name>A0A410G720_9FLAO</name>
<gene>
    <name evidence="7" type="ORF">EI546_15490</name>
</gene>
<dbReference type="OrthoDB" id="5295174at2"/>
<sequence length="515" mass="59348">MRLVCAILILFLFSGFSQAQENTTKLLAQAENTIYSDPKESIRIAEFVSNKSDNENELIEAAYILIRSYYIQGNYDEALKVGFQFSQDEFQNADDTQLKINVLLTRILKELELNELAQKFMDKAISASQRTINPNTLNWFKGKMIEYNIGPHSEENSENYILKLDSAKREFKKVQSTKHSFQIGLIDLQIASIFLKELKLDTVPYFLESANAESRSLKSGNFLEMMYMLEYGKYFFLERDHFKSIDALNVAQQLAEKFNNISIQHSISEILADNYLALGNVDDFTRQNKITTSLENTINEHEKNAVNTAFNFTSDYQGTVLTKAESNYSLILKVFGGVFLVVLLIWQLFVWRYRIQINQYQSFIKYFDSKQKPLETVPSVSTTAKSSVIPKEMKDILVEKLEEFENTTSFTNQDTSLSRLALQFDTNTKYLSEVVNSHKGKNFNAYINELRINYIIDKLKNDPTYLQYKISYLAEESGFSSHSVFATVFKQITGIPPTRFISILKSKKEMLAENN</sequence>
<evidence type="ECO:0000313" key="8">
    <source>
        <dbReference type="Proteomes" id="UP000285517"/>
    </source>
</evidence>